<protein>
    <submittedName>
        <fullName evidence="2">Uncharacterized protein</fullName>
    </submittedName>
</protein>
<evidence type="ECO:0000313" key="3">
    <source>
        <dbReference type="Proteomes" id="UP000292702"/>
    </source>
</evidence>
<sequence>PAQSHPRPRVLFDVSEADKAALPTPSTSRSHFATRVKQAQASDAEGFDRAIAEAKNMVKQVVTRANPHSAKKRNVCARDYATVVRHYRPDISDDQLWESSVVYEYAPVYLVWRVLYARGQDSEHIRAKTLMGDLTTLLFCIIQYTKCDQGFADGMRLLVKGKLFQKLHDTAKHLIRTYDLNRYGRPKNYFGQDAVTLMILGGLQVLQPHASIDNYLVEIQRIVLILIFFYTGLRPGSIGPGHVEYKQDRKYMVLEDFVIWHQENWDFMIDFNGKHYKGYNDSAASRSRWYRIDPVTKGHNVILDLAMWLSIDELMNHKGARLVIRPEMCKQPLILSTCNSGSKLSDEPAMSQNLSESISRASQRVGLPAGGATMLRRDCSNDFSLKMGHIAAHHISVHRGAGSSTFDEHYSRNTHNIPPVGVRLGELDANLTEIQQKALSQHTIVSVVVDAMIDRNVFDDTLRSFAHPGSVVSVKRKTRLSQDAFSGIENDPEVVSIDKHIKEVWDEFLTFFKEDPRKPALSDYKICAVSATRILNERKHRNPGSDEASQARGVLKALFDDRVSLCRKLRRKLQAAQDKGAATSFVDPAREANTHQNRLKAVEQLKELPGAILTSLLAPPASAAPSSSVDVFPSPPSALNVSKQPAAPEYDFPLDPALFAPVEETNLASDRWDTWRDALDEAAAHHNAQPSQEDVTEDGSSADKLLKLVSKAAGEYSNTHIDCSLQSFLDNPGGKKPSAKAKGKQPASHTSDTDTDIVGHGPFFLSNVLPAASSSTSTSTPVQAHVLSLPMEERDEPDVLRLPPTLLRMQLIRVIAGRLYARQALQSQYTEDGDVWVCHDCAKHAHNNRLATFEYADLPALIKHRKRTHTPWHALELEMVTDNRYLFSCPSHDYTNKSIKKVKQHCRTDCVNAHIYAAMYEHHQAQNYQDPVSKLNIEQRQRLRSDSPSDKPALSRAPSPSPPSPPEPEDALAPTAVHLPLTEPRPIASSSSHTAAPAPTAVLPGLRVSSKAVDEADEQMLRDVLSQFPTWPAEGFVDVVRAHGGAPDRTNAELIGAVRTVQSLVSRQSELGETLPFRNVAQTKKPN</sequence>
<dbReference type="OrthoDB" id="3253465at2759"/>
<name>A0A4R0RL40_9APHY</name>
<keyword evidence="3" id="KW-1185">Reference proteome</keyword>
<organism evidence="2 3">
    <name type="scientific">Steccherinum ochraceum</name>
    <dbReference type="NCBI Taxonomy" id="92696"/>
    <lineage>
        <taxon>Eukaryota</taxon>
        <taxon>Fungi</taxon>
        <taxon>Dikarya</taxon>
        <taxon>Basidiomycota</taxon>
        <taxon>Agaricomycotina</taxon>
        <taxon>Agaricomycetes</taxon>
        <taxon>Polyporales</taxon>
        <taxon>Steccherinaceae</taxon>
        <taxon>Steccherinum</taxon>
    </lineage>
</organism>
<dbReference type="Proteomes" id="UP000292702">
    <property type="component" value="Unassembled WGS sequence"/>
</dbReference>
<feature type="non-terminal residue" evidence="2">
    <location>
        <position position="1"/>
    </location>
</feature>
<accession>A0A4R0RL40</accession>
<evidence type="ECO:0000256" key="1">
    <source>
        <dbReference type="SAM" id="MobiDB-lite"/>
    </source>
</evidence>
<dbReference type="EMBL" id="RWJN01000125">
    <property type="protein sequence ID" value="TCD66675.1"/>
    <property type="molecule type" value="Genomic_DNA"/>
</dbReference>
<comment type="caution">
    <text evidence="2">The sequence shown here is derived from an EMBL/GenBank/DDBJ whole genome shotgun (WGS) entry which is preliminary data.</text>
</comment>
<reference evidence="2 3" key="1">
    <citation type="submission" date="2018-11" db="EMBL/GenBank/DDBJ databases">
        <title>Genome assembly of Steccherinum ochraceum LE-BIN_3174, the white-rot fungus of the Steccherinaceae family (The Residual Polyporoid clade, Polyporales, Basidiomycota).</title>
        <authorList>
            <person name="Fedorova T.V."/>
            <person name="Glazunova O.A."/>
            <person name="Landesman E.O."/>
            <person name="Moiseenko K.V."/>
            <person name="Psurtseva N.V."/>
            <person name="Savinova O.S."/>
            <person name="Shakhova N.V."/>
            <person name="Tyazhelova T.V."/>
            <person name="Vasina D.V."/>
        </authorList>
    </citation>
    <scope>NUCLEOTIDE SEQUENCE [LARGE SCALE GENOMIC DNA]</scope>
    <source>
        <strain evidence="2 3">LE-BIN_3174</strain>
    </source>
</reference>
<evidence type="ECO:0000313" key="2">
    <source>
        <dbReference type="EMBL" id="TCD66675.1"/>
    </source>
</evidence>
<dbReference type="AlphaFoldDB" id="A0A4R0RL40"/>
<feature type="compositionally biased region" description="Basic and acidic residues" evidence="1">
    <location>
        <begin position="940"/>
        <end position="949"/>
    </location>
</feature>
<feature type="region of interest" description="Disordered" evidence="1">
    <location>
        <begin position="732"/>
        <end position="756"/>
    </location>
</feature>
<gene>
    <name evidence="2" type="ORF">EIP91_001028</name>
</gene>
<feature type="region of interest" description="Disordered" evidence="1">
    <location>
        <begin position="940"/>
        <end position="972"/>
    </location>
</feature>
<proteinExistence type="predicted"/>